<proteinExistence type="predicted"/>
<dbReference type="EMBL" id="JBHSKD010000011">
    <property type="protein sequence ID" value="MFC5177298.1"/>
    <property type="molecule type" value="Genomic_DNA"/>
</dbReference>
<keyword evidence="1" id="KW-0812">Transmembrane</keyword>
<dbReference type="RefSeq" id="WP_378590204.1">
    <property type="nucleotide sequence ID" value="NZ_JBHSKD010000011.1"/>
</dbReference>
<evidence type="ECO:0000313" key="2">
    <source>
        <dbReference type="EMBL" id="MFC5177298.1"/>
    </source>
</evidence>
<sequence length="138" mass="14833">MTAPPTLEERYGSPSRGSRVAVIAGSVVVAVVFLTWLGWTVLVQGDPDVSSDLVSFDVVDDHHTTARIAVRLGDDDVVATCVLRATAEDHTTVGELSFEVTADDLTGGDVLEREIRTERRATTVEAIGCTTPDQPRPR</sequence>
<dbReference type="InterPro" id="IPR025443">
    <property type="entry name" value="DUF4307"/>
</dbReference>
<dbReference type="Proteomes" id="UP001596087">
    <property type="component" value="Unassembled WGS sequence"/>
</dbReference>
<keyword evidence="1" id="KW-1133">Transmembrane helix</keyword>
<keyword evidence="1" id="KW-0472">Membrane</keyword>
<comment type="caution">
    <text evidence="2">The sequence shown here is derived from an EMBL/GenBank/DDBJ whole genome shotgun (WGS) entry which is preliminary data.</text>
</comment>
<evidence type="ECO:0000256" key="1">
    <source>
        <dbReference type="SAM" id="Phobius"/>
    </source>
</evidence>
<protein>
    <submittedName>
        <fullName evidence="2">DUF4307 domain-containing protein</fullName>
    </submittedName>
</protein>
<evidence type="ECO:0000313" key="3">
    <source>
        <dbReference type="Proteomes" id="UP001596087"/>
    </source>
</evidence>
<accession>A0ABW0BJC8</accession>
<feature type="transmembrane region" description="Helical" evidence="1">
    <location>
        <begin position="20"/>
        <end position="42"/>
    </location>
</feature>
<reference evidence="3" key="1">
    <citation type="journal article" date="2019" name="Int. J. Syst. Evol. Microbiol.">
        <title>The Global Catalogue of Microorganisms (GCM) 10K type strain sequencing project: providing services to taxonomists for standard genome sequencing and annotation.</title>
        <authorList>
            <consortium name="The Broad Institute Genomics Platform"/>
            <consortium name="The Broad Institute Genome Sequencing Center for Infectious Disease"/>
            <person name="Wu L."/>
            <person name="Ma J."/>
        </authorList>
    </citation>
    <scope>NUCLEOTIDE SEQUENCE [LARGE SCALE GENOMIC DNA]</scope>
    <source>
        <strain evidence="3">DFY41</strain>
    </source>
</reference>
<keyword evidence="3" id="KW-1185">Reference proteome</keyword>
<name>A0ABW0BJC8_9ACTN</name>
<dbReference type="Pfam" id="PF14155">
    <property type="entry name" value="DUF4307"/>
    <property type="match status" value="1"/>
</dbReference>
<organism evidence="2 3">
    <name type="scientific">Nocardioides taihuensis</name>
    <dbReference type="NCBI Taxonomy" id="1835606"/>
    <lineage>
        <taxon>Bacteria</taxon>
        <taxon>Bacillati</taxon>
        <taxon>Actinomycetota</taxon>
        <taxon>Actinomycetes</taxon>
        <taxon>Propionibacteriales</taxon>
        <taxon>Nocardioidaceae</taxon>
        <taxon>Nocardioides</taxon>
    </lineage>
</organism>
<gene>
    <name evidence="2" type="ORF">ACFPGP_11485</name>
</gene>